<name>A0ABW3CQ95_9ACTN</name>
<gene>
    <name evidence="1" type="ORF">ACFQ07_27255</name>
</gene>
<protein>
    <recommendedName>
        <fullName evidence="3">SRPBCC family protein</fullName>
    </recommendedName>
</protein>
<sequence length="61" mass="6838">RITVEPLDRGERSRVIFELDFEGHGAGTALVPLLRRQARKGAPVSYRNAKRLLEAVPEVPE</sequence>
<organism evidence="1 2">
    <name type="scientific">Actinomadura adrarensis</name>
    <dbReference type="NCBI Taxonomy" id="1819600"/>
    <lineage>
        <taxon>Bacteria</taxon>
        <taxon>Bacillati</taxon>
        <taxon>Actinomycetota</taxon>
        <taxon>Actinomycetes</taxon>
        <taxon>Streptosporangiales</taxon>
        <taxon>Thermomonosporaceae</taxon>
        <taxon>Actinomadura</taxon>
    </lineage>
</organism>
<evidence type="ECO:0000313" key="1">
    <source>
        <dbReference type="EMBL" id="MFD0855967.1"/>
    </source>
</evidence>
<keyword evidence="2" id="KW-1185">Reference proteome</keyword>
<feature type="non-terminal residue" evidence="1">
    <location>
        <position position="1"/>
    </location>
</feature>
<evidence type="ECO:0008006" key="3">
    <source>
        <dbReference type="Google" id="ProtNLM"/>
    </source>
</evidence>
<reference evidence="2" key="1">
    <citation type="journal article" date="2019" name="Int. J. Syst. Evol. Microbiol.">
        <title>The Global Catalogue of Microorganisms (GCM) 10K type strain sequencing project: providing services to taxonomists for standard genome sequencing and annotation.</title>
        <authorList>
            <consortium name="The Broad Institute Genomics Platform"/>
            <consortium name="The Broad Institute Genome Sequencing Center for Infectious Disease"/>
            <person name="Wu L."/>
            <person name="Ma J."/>
        </authorList>
    </citation>
    <scope>NUCLEOTIDE SEQUENCE [LARGE SCALE GENOMIC DNA]</scope>
    <source>
        <strain evidence="2">JCM 31696</strain>
    </source>
</reference>
<comment type="caution">
    <text evidence="1">The sequence shown here is derived from an EMBL/GenBank/DDBJ whole genome shotgun (WGS) entry which is preliminary data.</text>
</comment>
<accession>A0ABW3CQ95</accession>
<dbReference type="Gene3D" id="3.30.530.20">
    <property type="match status" value="1"/>
</dbReference>
<dbReference type="InterPro" id="IPR023393">
    <property type="entry name" value="START-like_dom_sf"/>
</dbReference>
<evidence type="ECO:0000313" key="2">
    <source>
        <dbReference type="Proteomes" id="UP001597083"/>
    </source>
</evidence>
<dbReference type="EMBL" id="JBHTIR010003885">
    <property type="protein sequence ID" value="MFD0855967.1"/>
    <property type="molecule type" value="Genomic_DNA"/>
</dbReference>
<proteinExistence type="predicted"/>
<dbReference type="Proteomes" id="UP001597083">
    <property type="component" value="Unassembled WGS sequence"/>
</dbReference>